<dbReference type="SUPFAM" id="SSF47598">
    <property type="entry name" value="Ribbon-helix-helix"/>
    <property type="match status" value="1"/>
</dbReference>
<comment type="caution">
    <text evidence="1">The sequence shown here is derived from an EMBL/GenBank/DDBJ whole genome shotgun (WGS) entry which is preliminary data.</text>
</comment>
<organism evidence="1 2">
    <name type="scientific">Blastomonas natatoria</name>
    <dbReference type="NCBI Taxonomy" id="34015"/>
    <lineage>
        <taxon>Bacteria</taxon>
        <taxon>Pseudomonadati</taxon>
        <taxon>Pseudomonadota</taxon>
        <taxon>Alphaproteobacteria</taxon>
        <taxon>Sphingomonadales</taxon>
        <taxon>Sphingomonadaceae</taxon>
        <taxon>Blastomonas</taxon>
    </lineage>
</organism>
<dbReference type="AlphaFoldDB" id="A0A2V3VBR6"/>
<evidence type="ECO:0000313" key="2">
    <source>
        <dbReference type="Proteomes" id="UP000248014"/>
    </source>
</evidence>
<dbReference type="GO" id="GO:0006355">
    <property type="term" value="P:regulation of DNA-templated transcription"/>
    <property type="evidence" value="ECO:0007669"/>
    <property type="project" value="InterPro"/>
</dbReference>
<dbReference type="RefSeq" id="WP_208625133.1">
    <property type="nucleotide sequence ID" value="NZ_QJJM01000002.1"/>
</dbReference>
<dbReference type="Gene3D" id="1.10.1220.10">
    <property type="entry name" value="Met repressor-like"/>
    <property type="match status" value="1"/>
</dbReference>
<sequence length="85" mass="9639">MKPKTISAEEFDRMFDDGEDISEYLDFSTVRRPGLEAKRVNVDFPGDVVTKLDRAAKRRGVSRQALIKMWIVEHLDNEGKLGTAA</sequence>
<reference evidence="1 2" key="1">
    <citation type="submission" date="2018-05" db="EMBL/GenBank/DDBJ databases">
        <title>Genomic Encyclopedia of Type Strains, Phase IV (KMG-IV): sequencing the most valuable type-strain genomes for metagenomic binning, comparative biology and taxonomic classification.</title>
        <authorList>
            <person name="Goeker M."/>
        </authorList>
    </citation>
    <scope>NUCLEOTIDE SEQUENCE [LARGE SCALE GENOMIC DNA]</scope>
    <source>
        <strain evidence="1 2">DSM 3183</strain>
    </source>
</reference>
<dbReference type="InterPro" id="IPR010985">
    <property type="entry name" value="Ribbon_hlx_hlx"/>
</dbReference>
<evidence type="ECO:0000313" key="1">
    <source>
        <dbReference type="EMBL" id="PXW78614.1"/>
    </source>
</evidence>
<name>A0A2V3VBR6_9SPHN</name>
<keyword evidence="2" id="KW-1185">Reference proteome</keyword>
<accession>A0A2V3VBR6</accession>
<protein>
    <submittedName>
        <fullName evidence="1">CopG antitoxin of type II toxin-antitoxin system</fullName>
    </submittedName>
</protein>
<dbReference type="CDD" id="cd21631">
    <property type="entry name" value="RHH_CopG_NikR-like"/>
    <property type="match status" value="1"/>
</dbReference>
<proteinExistence type="predicted"/>
<dbReference type="Pfam" id="PF12441">
    <property type="entry name" value="CopG_antitoxin"/>
    <property type="match status" value="1"/>
</dbReference>
<dbReference type="EMBL" id="QJJM01000002">
    <property type="protein sequence ID" value="PXW78614.1"/>
    <property type="molecule type" value="Genomic_DNA"/>
</dbReference>
<gene>
    <name evidence="1" type="ORF">C7451_102286</name>
</gene>
<dbReference type="NCBIfam" id="NF047399">
    <property type="entry name" value="BrnA_antitoxin_add"/>
    <property type="match status" value="1"/>
</dbReference>
<dbReference type="InterPro" id="IPR013321">
    <property type="entry name" value="Arc_rbn_hlx_hlx"/>
</dbReference>
<dbReference type="Proteomes" id="UP000248014">
    <property type="component" value="Unassembled WGS sequence"/>
</dbReference>
<dbReference type="InterPro" id="IPR022148">
    <property type="entry name" value="CopG_antitoxin"/>
</dbReference>